<dbReference type="AlphaFoldDB" id="A0A1V3NBU4"/>
<organism evidence="1 2">
    <name type="scientific">Thioalkalivibrio denitrificans</name>
    <dbReference type="NCBI Taxonomy" id="108003"/>
    <lineage>
        <taxon>Bacteria</taxon>
        <taxon>Pseudomonadati</taxon>
        <taxon>Pseudomonadota</taxon>
        <taxon>Gammaproteobacteria</taxon>
        <taxon>Chromatiales</taxon>
        <taxon>Ectothiorhodospiraceae</taxon>
        <taxon>Thioalkalivibrio</taxon>
    </lineage>
</organism>
<accession>A0A1V3NBU4</accession>
<evidence type="ECO:0000313" key="2">
    <source>
        <dbReference type="Proteomes" id="UP000189462"/>
    </source>
</evidence>
<name>A0A1V3NBU4_9GAMM</name>
<gene>
    <name evidence="1" type="ORF">B1C78_15205</name>
</gene>
<protein>
    <submittedName>
        <fullName evidence="1">Uncharacterized protein</fullName>
    </submittedName>
</protein>
<keyword evidence="2" id="KW-1185">Reference proteome</keyword>
<sequence length="478" mass="51913">MLALAHGGAAVLADASAAPPEQLVAADLAQPGRAIPIQASACNRAISLHVSGAVLHDTYGEQPPPPGHRWLVLDVRMENWMPVDLILAKGYQEALLIAAVKRQLYLLVNGELVYRAAAVGDGLLEDGFVLPRIGTGREGRVVYPVPAQGVHALSLRYYHDEYAPLILPLMGEEAADTAPPEAVADAVQVNNLMEIVVHEAAFHERWQGRAAPPGMQWLVADIRGRSRWTFQADAVALDASAPRDARVDLPKVMEYMEAEGLLQVVVDGEHAYVRDFELSTIPRDPAFLPDAWAGGVAVFPVPQDAGLVELVPHFPLFRGQGMESQTPDPMRFAVREGAPPPAAGGEPVAKIEDRPTPFTLHAMTRVERFAEHAAEPGEALLLLDASMRNISDTGGMMQVTHRVRLSFGEGDAIEPAAVYQRGPLELVQPFWLPAGGEPRRFRLLYRIPDDSMSPLQLRYGGVSVNKRLELPMPAPAQP</sequence>
<dbReference type="STRING" id="108003.B1C78_15205"/>
<dbReference type="EMBL" id="MVBK01000104">
    <property type="protein sequence ID" value="OOG22322.1"/>
    <property type="molecule type" value="Genomic_DNA"/>
</dbReference>
<reference evidence="1 2" key="1">
    <citation type="submission" date="2017-02" db="EMBL/GenBank/DDBJ databases">
        <title>Genomic diversity within the haloalkaliphilic genus Thioalkalivibrio.</title>
        <authorList>
            <person name="Ahn A.-C."/>
            <person name="Meier-Kolthoff J."/>
            <person name="Overmars L."/>
            <person name="Richter M."/>
            <person name="Woyke T."/>
            <person name="Sorokin D.Y."/>
            <person name="Muyzer G."/>
        </authorList>
    </citation>
    <scope>NUCLEOTIDE SEQUENCE [LARGE SCALE GENOMIC DNA]</scope>
    <source>
        <strain evidence="1 2">ALJD</strain>
    </source>
</reference>
<dbReference type="Proteomes" id="UP000189462">
    <property type="component" value="Unassembled WGS sequence"/>
</dbReference>
<proteinExistence type="predicted"/>
<comment type="caution">
    <text evidence="1">The sequence shown here is derived from an EMBL/GenBank/DDBJ whole genome shotgun (WGS) entry which is preliminary data.</text>
</comment>
<evidence type="ECO:0000313" key="1">
    <source>
        <dbReference type="EMBL" id="OOG22322.1"/>
    </source>
</evidence>